<dbReference type="EMBL" id="MU275977">
    <property type="protein sequence ID" value="KAI0044597.1"/>
    <property type="molecule type" value="Genomic_DNA"/>
</dbReference>
<proteinExistence type="predicted"/>
<name>A0ACB8RL37_9AGAM</name>
<gene>
    <name evidence="1" type="ORF">FA95DRAFT_244835</name>
</gene>
<reference evidence="1" key="2">
    <citation type="journal article" date="2022" name="New Phytol.">
        <title>Evolutionary transition to the ectomycorrhizal habit in the genomes of a hyperdiverse lineage of mushroom-forming fungi.</title>
        <authorList>
            <person name="Looney B."/>
            <person name="Miyauchi S."/>
            <person name="Morin E."/>
            <person name="Drula E."/>
            <person name="Courty P.E."/>
            <person name="Kohler A."/>
            <person name="Kuo A."/>
            <person name="LaButti K."/>
            <person name="Pangilinan J."/>
            <person name="Lipzen A."/>
            <person name="Riley R."/>
            <person name="Andreopoulos W."/>
            <person name="He G."/>
            <person name="Johnson J."/>
            <person name="Nolan M."/>
            <person name="Tritt A."/>
            <person name="Barry K.W."/>
            <person name="Grigoriev I.V."/>
            <person name="Nagy L.G."/>
            <person name="Hibbett D."/>
            <person name="Henrissat B."/>
            <person name="Matheny P.B."/>
            <person name="Labbe J."/>
            <person name="Martin F.M."/>
        </authorList>
    </citation>
    <scope>NUCLEOTIDE SEQUENCE</scope>
    <source>
        <strain evidence="1">FP105234-sp</strain>
    </source>
</reference>
<reference evidence="1" key="1">
    <citation type="submission" date="2021-02" db="EMBL/GenBank/DDBJ databases">
        <authorList>
            <consortium name="DOE Joint Genome Institute"/>
            <person name="Ahrendt S."/>
            <person name="Looney B.P."/>
            <person name="Miyauchi S."/>
            <person name="Morin E."/>
            <person name="Drula E."/>
            <person name="Courty P.E."/>
            <person name="Chicoki N."/>
            <person name="Fauchery L."/>
            <person name="Kohler A."/>
            <person name="Kuo A."/>
            <person name="Labutti K."/>
            <person name="Pangilinan J."/>
            <person name="Lipzen A."/>
            <person name="Riley R."/>
            <person name="Andreopoulos W."/>
            <person name="He G."/>
            <person name="Johnson J."/>
            <person name="Barry K.W."/>
            <person name="Grigoriev I.V."/>
            <person name="Nagy L."/>
            <person name="Hibbett D."/>
            <person name="Henrissat B."/>
            <person name="Matheny P.B."/>
            <person name="Labbe J."/>
            <person name="Martin F."/>
        </authorList>
    </citation>
    <scope>NUCLEOTIDE SEQUENCE</scope>
    <source>
        <strain evidence="1">FP105234-sp</strain>
    </source>
</reference>
<organism evidence="1 2">
    <name type="scientific">Auriscalpium vulgare</name>
    <dbReference type="NCBI Taxonomy" id="40419"/>
    <lineage>
        <taxon>Eukaryota</taxon>
        <taxon>Fungi</taxon>
        <taxon>Dikarya</taxon>
        <taxon>Basidiomycota</taxon>
        <taxon>Agaricomycotina</taxon>
        <taxon>Agaricomycetes</taxon>
        <taxon>Russulales</taxon>
        <taxon>Auriscalpiaceae</taxon>
        <taxon>Auriscalpium</taxon>
    </lineage>
</organism>
<protein>
    <submittedName>
        <fullName evidence="1">Uncharacterized protein</fullName>
    </submittedName>
</protein>
<sequence>MLRPRYHKDRKFSGSRWKLPHSWFEDWQRDEDMSPIVIDATRMTDGQQVILVPEYDGYPDCPLHNPFQTDIYHLGNMLRTDFIEKYHGFDFRLLRTCATPTRACGRRLASSPRASRRSAAR</sequence>
<evidence type="ECO:0000313" key="2">
    <source>
        <dbReference type="Proteomes" id="UP000814033"/>
    </source>
</evidence>
<comment type="caution">
    <text evidence="1">The sequence shown here is derived from an EMBL/GenBank/DDBJ whole genome shotgun (WGS) entry which is preliminary data.</text>
</comment>
<dbReference type="Proteomes" id="UP000814033">
    <property type="component" value="Unassembled WGS sequence"/>
</dbReference>
<accession>A0ACB8RL37</accession>
<evidence type="ECO:0000313" key="1">
    <source>
        <dbReference type="EMBL" id="KAI0044597.1"/>
    </source>
</evidence>
<keyword evidence="2" id="KW-1185">Reference proteome</keyword>